<feature type="signal peptide" evidence="2">
    <location>
        <begin position="1"/>
        <end position="24"/>
    </location>
</feature>
<dbReference type="AlphaFoldDB" id="A0AAE3E9F8"/>
<keyword evidence="1" id="KW-0812">Transmembrane</keyword>
<evidence type="ECO:0000256" key="2">
    <source>
        <dbReference type="SAM" id="SignalP"/>
    </source>
</evidence>
<proteinExistence type="predicted"/>
<accession>A0AAE3E9F8</accession>
<name>A0AAE3E9F8_9FIRM</name>
<dbReference type="RefSeq" id="WP_308452680.1">
    <property type="nucleotide sequence ID" value="NZ_JAJEQR010000006.1"/>
</dbReference>
<feature type="domain" description="DUF7601" evidence="3">
    <location>
        <begin position="208"/>
        <end position="340"/>
    </location>
</feature>
<gene>
    <name evidence="4" type="ORF">LKD81_02580</name>
</gene>
<evidence type="ECO:0000259" key="3">
    <source>
        <dbReference type="Pfam" id="PF24547"/>
    </source>
</evidence>
<organism evidence="4 5">
    <name type="scientific">Hominifimenecus microfluidus</name>
    <dbReference type="NCBI Taxonomy" id="2885348"/>
    <lineage>
        <taxon>Bacteria</taxon>
        <taxon>Bacillati</taxon>
        <taxon>Bacillota</taxon>
        <taxon>Clostridia</taxon>
        <taxon>Lachnospirales</taxon>
        <taxon>Lachnospiraceae</taxon>
        <taxon>Hominifimenecus</taxon>
    </lineage>
</organism>
<evidence type="ECO:0000313" key="5">
    <source>
        <dbReference type="Proteomes" id="UP001198182"/>
    </source>
</evidence>
<keyword evidence="1" id="KW-1133">Transmembrane helix</keyword>
<dbReference type="EMBL" id="JAJEQR010000006">
    <property type="protein sequence ID" value="MCC2229891.1"/>
    <property type="molecule type" value="Genomic_DNA"/>
</dbReference>
<comment type="caution">
    <text evidence="4">The sequence shown here is derived from an EMBL/GenBank/DDBJ whole genome shotgun (WGS) entry which is preliminary data.</text>
</comment>
<evidence type="ECO:0000313" key="4">
    <source>
        <dbReference type="EMBL" id="MCC2229891.1"/>
    </source>
</evidence>
<dbReference type="Gene3D" id="2.60.40.1140">
    <property type="entry name" value="Collagen-binding surface protein Cna, B-type domain"/>
    <property type="match status" value="1"/>
</dbReference>
<sequence length="381" mass="40438">MKRKLLGLMMAAVMVFGNAGAVLADDAGTQGETYYFQKVYQLTGGNTDTAKSPAEEFTFESKDAEAQAGKANLYAVSGTSYNDTNTPDKITELESLPVGNSAEIPESVKAISIGSVSYAAGDAKDIGNFKNVAITVPKASSYKSVGYYYYKFTEKAGDTAGVTYSGDVNVVRVAVVNENEQLKIGDVRLFNENATAKKDNVINSYSSGRLKVVKSVTGNMGDQNKEFEVTITFNAGDKKIKAPINIATNHAELNNPTVLNPAEGGSSELQISIKVKNGTSVEFSNLPAGVTYQVTETQAAGYENPVYRLNGTDVTNPNGAGVSGTVTGGAEPNITIVNRKDTQIDTGIFTTSNLPYALVLAGVAVAAVWFFAGKKRRTEEK</sequence>
<reference evidence="4" key="1">
    <citation type="submission" date="2021-10" db="EMBL/GenBank/DDBJ databases">
        <title>Anaerobic single-cell dispensing facilitates the cultivation of human gut bacteria.</title>
        <authorList>
            <person name="Afrizal A."/>
        </authorList>
    </citation>
    <scope>NUCLEOTIDE SEQUENCE</scope>
    <source>
        <strain evidence="4">CLA-AA-H215</strain>
    </source>
</reference>
<keyword evidence="5" id="KW-1185">Reference proteome</keyword>
<feature type="chain" id="PRO_5041940145" evidence="2">
    <location>
        <begin position="25"/>
        <end position="381"/>
    </location>
</feature>
<keyword evidence="1" id="KW-0472">Membrane</keyword>
<dbReference type="InterPro" id="IPR055382">
    <property type="entry name" value="DUF7601"/>
</dbReference>
<feature type="transmembrane region" description="Helical" evidence="1">
    <location>
        <begin position="354"/>
        <end position="372"/>
    </location>
</feature>
<keyword evidence="2" id="KW-0732">Signal</keyword>
<dbReference type="Gene3D" id="2.60.40.3050">
    <property type="match status" value="1"/>
</dbReference>
<protein>
    <submittedName>
        <fullName evidence="4">DUF5979 domain-containing protein</fullName>
    </submittedName>
</protein>
<dbReference type="Proteomes" id="UP001198182">
    <property type="component" value="Unassembled WGS sequence"/>
</dbReference>
<evidence type="ECO:0000256" key="1">
    <source>
        <dbReference type="SAM" id="Phobius"/>
    </source>
</evidence>
<dbReference type="Pfam" id="PF24547">
    <property type="entry name" value="DUF7601"/>
    <property type="match status" value="1"/>
</dbReference>
<dbReference type="InterPro" id="IPR038174">
    <property type="entry name" value="Strep_pil_link_sf"/>
</dbReference>